<feature type="transmembrane region" description="Helical" evidence="1">
    <location>
        <begin position="25"/>
        <end position="42"/>
    </location>
</feature>
<evidence type="ECO:0000313" key="2">
    <source>
        <dbReference type="EMBL" id="AIE93381.1"/>
    </source>
</evidence>
<name>A0A075FVA6_9EURY</name>
<keyword evidence="1" id="KW-0472">Membrane</keyword>
<keyword evidence="1" id="KW-0812">Transmembrane</keyword>
<evidence type="ECO:0008006" key="3">
    <source>
        <dbReference type="Google" id="ProtNLM"/>
    </source>
</evidence>
<dbReference type="AlphaFoldDB" id="A0A075FVA6"/>
<organism evidence="2">
    <name type="scientific">uncultured marine group II/III euryarchaeote AD1000_34_D01</name>
    <dbReference type="NCBI Taxonomy" id="1457757"/>
    <lineage>
        <taxon>Archaea</taxon>
        <taxon>Methanobacteriati</taxon>
        <taxon>Methanobacteriota</taxon>
        <taxon>environmental samples</taxon>
    </lineage>
</organism>
<protein>
    <recommendedName>
        <fullName evidence="3">WD40 repeat domain-containing protein</fullName>
    </recommendedName>
</protein>
<dbReference type="SUPFAM" id="SSF101898">
    <property type="entry name" value="NHL repeat"/>
    <property type="match status" value="1"/>
</dbReference>
<evidence type="ECO:0000256" key="1">
    <source>
        <dbReference type="SAM" id="Phobius"/>
    </source>
</evidence>
<reference evidence="2" key="1">
    <citation type="journal article" date="2014" name="Genome Biol. Evol.">
        <title>Pangenome evidence for extensive interdomain horizontal transfer affecting lineage core and shell genes in uncultured planktonic thaumarchaeota and euryarchaeota.</title>
        <authorList>
            <person name="Deschamps P."/>
            <person name="Zivanovic Y."/>
            <person name="Moreira D."/>
            <person name="Rodriguez-Valera F."/>
            <person name="Lopez-Garcia P."/>
        </authorList>
    </citation>
    <scope>NUCLEOTIDE SEQUENCE</scope>
</reference>
<feature type="transmembrane region" description="Helical" evidence="1">
    <location>
        <begin position="385"/>
        <end position="404"/>
    </location>
</feature>
<dbReference type="EMBL" id="KF900392">
    <property type="protein sequence ID" value="AIE93381.1"/>
    <property type="molecule type" value="Genomic_DNA"/>
</dbReference>
<proteinExistence type="predicted"/>
<keyword evidence="1" id="KW-1133">Transmembrane helix</keyword>
<accession>A0A075FVA6</accession>
<sequence length="410" mass="42649">MADSLAPAWLIRIGEYLQEESENQWFWFSTFVVTLLVGALWIQASLVLPGVSSVGVLDEGEIIEAVEWNADGNSALILVGRADEAPLRLFEDSTAGNRATFSAAETTNLTATSMCAYSDGWLVGGKDGLVGKHDGFNFELIALDWGNQTPADVIDIACTDDSSGWLITGSGRQSSVHTFYDGVVSEGTEPPTESTVMTSVSQSSDGSLVIVSGYDTALATPTLGPQGEIVIRAVGVLGQQPNLVTLHHGAGGQIHTVAFVESSTWGGEVDALLAGGSSALLLNSDSTIADLPGVGGSTAAVIDSSGTFWFASGESNELVSVSQRTRDAQTHTVAKSAIVDAEFGVAVGDEVVFYGTGVDGNIGALQLDPSASSDVGRSLARMGDLIFLLITIFAIAVIGHAVYVKGLTPW</sequence>